<keyword evidence="3" id="KW-0804">Transcription</keyword>
<dbReference type="SMART" id="SM00342">
    <property type="entry name" value="HTH_ARAC"/>
    <property type="match status" value="1"/>
</dbReference>
<proteinExistence type="predicted"/>
<protein>
    <submittedName>
        <fullName evidence="5">Helix-turn-helix transcriptional regulator</fullName>
    </submittedName>
</protein>
<accession>A0ABR9AM00</accession>
<comment type="caution">
    <text evidence="5">The sequence shown here is derived from an EMBL/GenBank/DDBJ whole genome shotgun (WGS) entry which is preliminary data.</text>
</comment>
<dbReference type="InterPro" id="IPR018062">
    <property type="entry name" value="HTH_AraC-typ_CS"/>
</dbReference>
<evidence type="ECO:0000313" key="5">
    <source>
        <dbReference type="EMBL" id="MBD8489840.1"/>
    </source>
</evidence>
<reference evidence="5 6" key="1">
    <citation type="submission" date="2020-09" db="EMBL/GenBank/DDBJ databases">
        <title>Echinicola sp. CAU 1574 isolated from sand of Sido Beach.</title>
        <authorList>
            <person name="Kim W."/>
        </authorList>
    </citation>
    <scope>NUCLEOTIDE SEQUENCE [LARGE SCALE GENOMIC DNA]</scope>
    <source>
        <strain evidence="5 6">CAU 1574</strain>
    </source>
</reference>
<dbReference type="InterPro" id="IPR009057">
    <property type="entry name" value="Homeodomain-like_sf"/>
</dbReference>
<dbReference type="EMBL" id="JACYTQ010000004">
    <property type="protein sequence ID" value="MBD8489840.1"/>
    <property type="molecule type" value="Genomic_DNA"/>
</dbReference>
<evidence type="ECO:0000259" key="4">
    <source>
        <dbReference type="PROSITE" id="PS01124"/>
    </source>
</evidence>
<evidence type="ECO:0000313" key="6">
    <source>
        <dbReference type="Proteomes" id="UP000647133"/>
    </source>
</evidence>
<evidence type="ECO:0000256" key="2">
    <source>
        <dbReference type="ARBA" id="ARBA00023125"/>
    </source>
</evidence>
<evidence type="ECO:0000256" key="1">
    <source>
        <dbReference type="ARBA" id="ARBA00023015"/>
    </source>
</evidence>
<dbReference type="Proteomes" id="UP000647133">
    <property type="component" value="Unassembled WGS sequence"/>
</dbReference>
<sequence>MSEILIKNMVCPRCIMAVEDIFRKLEVPISGVELGKVTVTHALTNEQEKHLEDELKSLGFGLIRTKESRLIEKVKSKLYQLLQEEEIPTSLNLSSYLIKEINEDYSKLSHLFSQDQGITIEKFFIRLKLEKTKELLFNQELQLSEIAWRLGYNSVQHLSNQFKKVTGITPSAYKKMKEKPRVGLDEVK</sequence>
<dbReference type="Gene3D" id="1.10.10.60">
    <property type="entry name" value="Homeodomain-like"/>
    <property type="match status" value="1"/>
</dbReference>
<feature type="domain" description="HTH araC/xylS-type" evidence="4">
    <location>
        <begin position="108"/>
        <end position="176"/>
    </location>
</feature>
<organism evidence="5 6">
    <name type="scientific">Echinicola arenosa</name>
    <dbReference type="NCBI Taxonomy" id="2774144"/>
    <lineage>
        <taxon>Bacteria</taxon>
        <taxon>Pseudomonadati</taxon>
        <taxon>Bacteroidota</taxon>
        <taxon>Cytophagia</taxon>
        <taxon>Cytophagales</taxon>
        <taxon>Cyclobacteriaceae</taxon>
        <taxon>Echinicola</taxon>
    </lineage>
</organism>
<dbReference type="PROSITE" id="PS00041">
    <property type="entry name" value="HTH_ARAC_FAMILY_1"/>
    <property type="match status" value="1"/>
</dbReference>
<keyword evidence="6" id="KW-1185">Reference proteome</keyword>
<dbReference type="PANTHER" id="PTHR43280">
    <property type="entry name" value="ARAC-FAMILY TRANSCRIPTIONAL REGULATOR"/>
    <property type="match status" value="1"/>
</dbReference>
<dbReference type="PANTHER" id="PTHR43280:SF2">
    <property type="entry name" value="HTH-TYPE TRANSCRIPTIONAL REGULATOR EXSA"/>
    <property type="match status" value="1"/>
</dbReference>
<dbReference type="SUPFAM" id="SSF46689">
    <property type="entry name" value="Homeodomain-like"/>
    <property type="match status" value="1"/>
</dbReference>
<gene>
    <name evidence="5" type="ORF">IFO69_13865</name>
</gene>
<dbReference type="PROSITE" id="PS01124">
    <property type="entry name" value="HTH_ARAC_FAMILY_2"/>
    <property type="match status" value="1"/>
</dbReference>
<name>A0ABR9AM00_9BACT</name>
<evidence type="ECO:0000256" key="3">
    <source>
        <dbReference type="ARBA" id="ARBA00023163"/>
    </source>
</evidence>
<dbReference type="InterPro" id="IPR018060">
    <property type="entry name" value="HTH_AraC"/>
</dbReference>
<dbReference type="Pfam" id="PF12833">
    <property type="entry name" value="HTH_18"/>
    <property type="match status" value="1"/>
</dbReference>
<keyword evidence="1" id="KW-0805">Transcription regulation</keyword>
<keyword evidence="2" id="KW-0238">DNA-binding</keyword>
<dbReference type="RefSeq" id="WP_192010723.1">
    <property type="nucleotide sequence ID" value="NZ_JACYTQ010000004.1"/>
</dbReference>